<gene>
    <name evidence="1" type="ORF">HGG79_09760</name>
</gene>
<comment type="caution">
    <text evidence="1">The sequence shown here is derived from an EMBL/GenBank/DDBJ whole genome shotgun (WGS) entry which is preliminary data.</text>
</comment>
<evidence type="ECO:0000313" key="2">
    <source>
        <dbReference type="Proteomes" id="UP000563151"/>
    </source>
</evidence>
<name>A0A923ECR2_CLOTT</name>
<keyword evidence="2" id="KW-1185">Reference proteome</keyword>
<dbReference type="Proteomes" id="UP000563151">
    <property type="component" value="Unassembled WGS sequence"/>
</dbReference>
<evidence type="ECO:0000313" key="1">
    <source>
        <dbReference type="EMBL" id="MBC2398058.1"/>
    </source>
</evidence>
<dbReference type="RefSeq" id="WP_035144556.1">
    <property type="nucleotide sequence ID" value="NZ_JAAZWO010000010.1"/>
</dbReference>
<protein>
    <submittedName>
        <fullName evidence="1">Uncharacterized protein</fullName>
    </submittedName>
</protein>
<dbReference type="AlphaFoldDB" id="A0A923ECR2"/>
<organism evidence="1 2">
    <name type="scientific">Clostridium tetanomorphum</name>
    <dbReference type="NCBI Taxonomy" id="1553"/>
    <lineage>
        <taxon>Bacteria</taxon>
        <taxon>Bacillati</taxon>
        <taxon>Bacillota</taxon>
        <taxon>Clostridia</taxon>
        <taxon>Eubacteriales</taxon>
        <taxon>Clostridiaceae</taxon>
        <taxon>Clostridium</taxon>
    </lineage>
</organism>
<reference evidence="1 2" key="1">
    <citation type="submission" date="2020-04" db="EMBL/GenBank/DDBJ databases">
        <title>Genomic insights into acetone-butanol-ethanol (ABE) fermentation by sequencing solventogenic clostridia strains.</title>
        <authorList>
            <person name="Brown S."/>
        </authorList>
    </citation>
    <scope>NUCLEOTIDE SEQUENCE [LARGE SCALE GENOMIC DNA]</scope>
    <source>
        <strain evidence="1 2">DJ011</strain>
    </source>
</reference>
<sequence>MNEEKQSQLAELIDELEIILSVKNDISTEEIDNFTKKFNLLSEYDIRNKICEITKDDSYINNIDNTQEFKLPDEPEYNEYVNNDRLDELNEYKNLKDNSCEHIKDDDKVLHNDYKWNVNEDFVSEDKKELNKTIEEVNSNKIYSFDEQNIPEVSFIRGETKYGQLSLEWGWPEEIDEVLICYRMDRFPTGPKDLSATQYEIKRCAHEKIGSYSISKVSEGDFYFCVYTKVNLNGKVCYSQGQKRLVVNKEPSEIFYEIKIKRSIFGKLKSSEIIVWTKEKEMNLPQLILVGKVGNMPLQKSDGEIILNIDYEVIKKDECINMELPNDIVRGNMYVKLFFLDDANSKLFRIVSPGKERLYFK</sequence>
<proteinExistence type="predicted"/>
<accession>A0A923ECR2</accession>
<dbReference type="EMBL" id="JAAZWO010000010">
    <property type="protein sequence ID" value="MBC2398058.1"/>
    <property type="molecule type" value="Genomic_DNA"/>
</dbReference>